<dbReference type="NCBIfam" id="NF005559">
    <property type="entry name" value="PRK07231.1"/>
    <property type="match status" value="1"/>
</dbReference>
<reference evidence="3" key="1">
    <citation type="submission" date="2018-05" db="EMBL/GenBank/DDBJ databases">
        <authorList>
            <person name="Lanie J.A."/>
            <person name="Ng W.-L."/>
            <person name="Kazmierczak K.M."/>
            <person name="Andrzejewski T.M."/>
            <person name="Davidsen T.M."/>
            <person name="Wayne K.J."/>
            <person name="Tettelin H."/>
            <person name="Glass J.I."/>
            <person name="Rusch D."/>
            <person name="Podicherti R."/>
            <person name="Tsui H.-C.T."/>
            <person name="Winkler M.E."/>
        </authorList>
    </citation>
    <scope>NUCLEOTIDE SEQUENCE</scope>
</reference>
<dbReference type="PANTHER" id="PTHR42760:SF115">
    <property type="entry name" value="3-OXOACYL-[ACYL-CARRIER-PROTEIN] REDUCTASE FABG"/>
    <property type="match status" value="1"/>
</dbReference>
<dbReference type="SUPFAM" id="SSF51735">
    <property type="entry name" value="NAD(P)-binding Rossmann-fold domains"/>
    <property type="match status" value="1"/>
</dbReference>
<organism evidence="3">
    <name type="scientific">marine metagenome</name>
    <dbReference type="NCBI Taxonomy" id="408172"/>
    <lineage>
        <taxon>unclassified sequences</taxon>
        <taxon>metagenomes</taxon>
        <taxon>ecological metagenomes</taxon>
    </lineage>
</organism>
<dbReference type="Gene3D" id="3.40.50.720">
    <property type="entry name" value="NAD(P)-binding Rossmann-like Domain"/>
    <property type="match status" value="1"/>
</dbReference>
<dbReference type="InterPro" id="IPR036291">
    <property type="entry name" value="NAD(P)-bd_dom_sf"/>
</dbReference>
<dbReference type="PRINTS" id="PR00081">
    <property type="entry name" value="GDHRDH"/>
</dbReference>
<name>A0A382W9A1_9ZZZZ</name>
<keyword evidence="2" id="KW-0560">Oxidoreductase</keyword>
<dbReference type="EMBL" id="UINC01158095">
    <property type="protein sequence ID" value="SVD55446.1"/>
    <property type="molecule type" value="Genomic_DNA"/>
</dbReference>
<accession>A0A382W9A1</accession>
<sequence length="270" mass="29185">WIIQSQLQTLDLNKKVFNMRLNNKRVIITGAGSGIGRACAQTFNREGANIVLADINGEGLAETKDSLNTNRKSEIGLGDVSKKDDAKSLIELTEESLGGIDILINSAGVSPRNAPEEYDFEQIWDWVIDVNLKGTYLMSYFAVEKMKGGGSILNLASIIGLVGYNQGMSTGLNPYPHSKGGVVQMTRDMAVGFAKSNIRVNALCPGFSKTNLTEILLKEKKSLDHIESLHPMGRLAEPEEISNAALFLSSDEASFITGVCLPVDGGYTAQ</sequence>
<comment type="similarity">
    <text evidence="1">Belongs to the short-chain dehydrogenases/reductases (SDR) family.</text>
</comment>
<gene>
    <name evidence="3" type="ORF">METZ01_LOCUS408300</name>
</gene>
<dbReference type="InterPro" id="IPR002347">
    <property type="entry name" value="SDR_fam"/>
</dbReference>
<dbReference type="PANTHER" id="PTHR42760">
    <property type="entry name" value="SHORT-CHAIN DEHYDROGENASES/REDUCTASES FAMILY MEMBER"/>
    <property type="match status" value="1"/>
</dbReference>
<evidence type="ECO:0000313" key="3">
    <source>
        <dbReference type="EMBL" id="SVD55446.1"/>
    </source>
</evidence>
<proteinExistence type="inferred from homology"/>
<dbReference type="AlphaFoldDB" id="A0A382W9A1"/>
<dbReference type="Pfam" id="PF13561">
    <property type="entry name" value="adh_short_C2"/>
    <property type="match status" value="1"/>
</dbReference>
<dbReference type="PRINTS" id="PR00080">
    <property type="entry name" value="SDRFAMILY"/>
</dbReference>
<evidence type="ECO:0008006" key="4">
    <source>
        <dbReference type="Google" id="ProtNLM"/>
    </source>
</evidence>
<evidence type="ECO:0000256" key="1">
    <source>
        <dbReference type="ARBA" id="ARBA00006484"/>
    </source>
</evidence>
<protein>
    <recommendedName>
        <fullName evidence="4">Short-chain dehydrogenase</fullName>
    </recommendedName>
</protein>
<dbReference type="GO" id="GO:0016616">
    <property type="term" value="F:oxidoreductase activity, acting on the CH-OH group of donors, NAD or NADP as acceptor"/>
    <property type="evidence" value="ECO:0007669"/>
    <property type="project" value="TreeGrafter"/>
</dbReference>
<dbReference type="FunFam" id="3.40.50.720:FF:000084">
    <property type="entry name" value="Short-chain dehydrogenase reductase"/>
    <property type="match status" value="1"/>
</dbReference>
<feature type="non-terminal residue" evidence="3">
    <location>
        <position position="1"/>
    </location>
</feature>
<dbReference type="CDD" id="cd05233">
    <property type="entry name" value="SDR_c"/>
    <property type="match status" value="1"/>
</dbReference>
<evidence type="ECO:0000256" key="2">
    <source>
        <dbReference type="ARBA" id="ARBA00023002"/>
    </source>
</evidence>